<accession>A0AAV7KD49</accession>
<dbReference type="AlphaFoldDB" id="A0AAV7KD49"/>
<comment type="caution">
    <text evidence="1">The sequence shown here is derived from an EMBL/GenBank/DDBJ whole genome shotgun (WGS) entry which is preliminary data.</text>
</comment>
<dbReference type="Proteomes" id="UP001165289">
    <property type="component" value="Unassembled WGS sequence"/>
</dbReference>
<name>A0AAV7KD49_9METZ</name>
<reference evidence="1 2" key="1">
    <citation type="journal article" date="2023" name="BMC Biol.">
        <title>The compact genome of the sponge Oopsacas minuta (Hexactinellida) is lacking key metazoan core genes.</title>
        <authorList>
            <person name="Santini S."/>
            <person name="Schenkelaars Q."/>
            <person name="Jourda C."/>
            <person name="Duchesne M."/>
            <person name="Belahbib H."/>
            <person name="Rocher C."/>
            <person name="Selva M."/>
            <person name="Riesgo A."/>
            <person name="Vervoort M."/>
            <person name="Leys S.P."/>
            <person name="Kodjabachian L."/>
            <person name="Le Bivic A."/>
            <person name="Borchiellini C."/>
            <person name="Claverie J.M."/>
            <person name="Renard E."/>
        </authorList>
    </citation>
    <scope>NUCLEOTIDE SEQUENCE [LARGE SCALE GENOMIC DNA]</scope>
    <source>
        <strain evidence="1">SPO-2</strain>
    </source>
</reference>
<proteinExistence type="predicted"/>
<protein>
    <submittedName>
        <fullName evidence="1">Uncharacterized protein</fullName>
    </submittedName>
</protein>
<evidence type="ECO:0000313" key="1">
    <source>
        <dbReference type="EMBL" id="KAI6658775.1"/>
    </source>
</evidence>
<evidence type="ECO:0000313" key="2">
    <source>
        <dbReference type="Proteomes" id="UP001165289"/>
    </source>
</evidence>
<gene>
    <name evidence="1" type="ORF">LOD99_15100</name>
</gene>
<organism evidence="1 2">
    <name type="scientific">Oopsacas minuta</name>
    <dbReference type="NCBI Taxonomy" id="111878"/>
    <lineage>
        <taxon>Eukaryota</taxon>
        <taxon>Metazoa</taxon>
        <taxon>Porifera</taxon>
        <taxon>Hexactinellida</taxon>
        <taxon>Hexasterophora</taxon>
        <taxon>Lyssacinosida</taxon>
        <taxon>Leucopsacidae</taxon>
        <taxon>Oopsacas</taxon>
    </lineage>
</organism>
<dbReference type="EMBL" id="JAKMXF010000077">
    <property type="protein sequence ID" value="KAI6658775.1"/>
    <property type="molecule type" value="Genomic_DNA"/>
</dbReference>
<keyword evidence="2" id="KW-1185">Reference proteome</keyword>
<sequence>MDELPDPMPKIETSDHKMIRCWFIEFLVEIGGRQLVVVLHALLLGFQLQSNNLTDMRTCEGNKNILWINRRAGWANFKKGRDEEVKYPDCGLHKTTPGSLRGHRDEDNSPANFNCLFNSHYVRSTGIPRVEEQPATSFILDETSDINRNEQVSVCIHFFNASMEVRKSSWLPHDEQNEYGHSFAPFTDFATDFQSSFFPEFGDRDRTARQMLLKR</sequence>